<dbReference type="EMBL" id="CAEZYR010000017">
    <property type="protein sequence ID" value="CAB4734077.1"/>
    <property type="molecule type" value="Genomic_DNA"/>
</dbReference>
<dbReference type="InterPro" id="IPR003774">
    <property type="entry name" value="AlgH-like"/>
</dbReference>
<sequence>MYSLRGRLLVAGPTLRDPNFFRTVVLMLEHDEDGALGLVLNRPTDYPIASALPPWAGAVSEPDVVFVGGPVAPETALALGRLRAGATDVPGWLRLFGSVGVVDLEATPLLCDVRDMRIFAGYAGWSAGQVEGELAEDAWLVLDAATTDTTTTTPDELWSAVLRRQPGTLSFLASYPDEPSWN</sequence>
<dbReference type="NCBIfam" id="NF001270">
    <property type="entry name" value="PRK00228.2-2"/>
    <property type="match status" value="1"/>
</dbReference>
<dbReference type="Pfam" id="PF02622">
    <property type="entry name" value="DUF179"/>
    <property type="match status" value="1"/>
</dbReference>
<accession>A0A6J7Q0V2</accession>
<evidence type="ECO:0000313" key="3">
    <source>
        <dbReference type="EMBL" id="CAB5008272.1"/>
    </source>
</evidence>
<evidence type="ECO:0000313" key="2">
    <source>
        <dbReference type="EMBL" id="CAB4899716.1"/>
    </source>
</evidence>
<dbReference type="EMBL" id="CAFBOS010000145">
    <property type="protein sequence ID" value="CAB5008272.1"/>
    <property type="molecule type" value="Genomic_DNA"/>
</dbReference>
<dbReference type="PANTHER" id="PTHR30327">
    <property type="entry name" value="UNCHARACTERIZED PROTEIN YQGE"/>
    <property type="match status" value="1"/>
</dbReference>
<organism evidence="3">
    <name type="scientific">freshwater metagenome</name>
    <dbReference type="NCBI Taxonomy" id="449393"/>
    <lineage>
        <taxon>unclassified sequences</taxon>
        <taxon>metagenomes</taxon>
        <taxon>ecological metagenomes</taxon>
    </lineage>
</organism>
<name>A0A6J7Q0V2_9ZZZZ</name>
<dbReference type="PANTHER" id="PTHR30327:SF1">
    <property type="entry name" value="UPF0301 PROTEIN YQGE"/>
    <property type="match status" value="1"/>
</dbReference>
<dbReference type="Gene3D" id="3.40.1740.10">
    <property type="entry name" value="VC0467-like"/>
    <property type="match status" value="1"/>
</dbReference>
<proteinExistence type="inferred from homology"/>
<dbReference type="AlphaFoldDB" id="A0A6J7Q0V2"/>
<dbReference type="EMBL" id="CAFBMH010000019">
    <property type="protein sequence ID" value="CAB4899716.1"/>
    <property type="molecule type" value="Genomic_DNA"/>
</dbReference>
<protein>
    <submittedName>
        <fullName evidence="3">Unannotated protein</fullName>
    </submittedName>
</protein>
<reference evidence="3" key="1">
    <citation type="submission" date="2020-05" db="EMBL/GenBank/DDBJ databases">
        <authorList>
            <person name="Chiriac C."/>
            <person name="Salcher M."/>
            <person name="Ghai R."/>
            <person name="Kavagutti S V."/>
        </authorList>
    </citation>
    <scope>NUCLEOTIDE SEQUENCE</scope>
</reference>
<evidence type="ECO:0000313" key="1">
    <source>
        <dbReference type="EMBL" id="CAB4734077.1"/>
    </source>
</evidence>
<gene>
    <name evidence="1" type="ORF">UFOPK2754_00688</name>
    <name evidence="2" type="ORF">UFOPK3543_00793</name>
    <name evidence="3" type="ORF">UFOPK3967_02094</name>
</gene>
<dbReference type="SUPFAM" id="SSF143456">
    <property type="entry name" value="VC0467-like"/>
    <property type="match status" value="1"/>
</dbReference>
<dbReference type="HAMAP" id="MF_00758">
    <property type="entry name" value="UPF0301"/>
    <property type="match status" value="1"/>
</dbReference>
<dbReference type="GO" id="GO:0005829">
    <property type="term" value="C:cytosol"/>
    <property type="evidence" value="ECO:0007669"/>
    <property type="project" value="TreeGrafter"/>
</dbReference>